<feature type="transmembrane region" description="Helical" evidence="10">
    <location>
        <begin position="172"/>
        <end position="190"/>
    </location>
</feature>
<dbReference type="InterPro" id="IPR050482">
    <property type="entry name" value="Sensor_HK_TwoCompSys"/>
</dbReference>
<accession>A0ABW1A386</accession>
<feature type="region of interest" description="Disordered" evidence="9">
    <location>
        <begin position="415"/>
        <end position="439"/>
    </location>
</feature>
<feature type="transmembrane region" description="Helical" evidence="10">
    <location>
        <begin position="112"/>
        <end position="136"/>
    </location>
</feature>
<evidence type="ECO:0000256" key="10">
    <source>
        <dbReference type="SAM" id="Phobius"/>
    </source>
</evidence>
<evidence type="ECO:0000256" key="4">
    <source>
        <dbReference type="ARBA" id="ARBA00022679"/>
    </source>
</evidence>
<dbReference type="EMBL" id="JBHSON010000023">
    <property type="protein sequence ID" value="MFC5747560.1"/>
    <property type="molecule type" value="Genomic_DNA"/>
</dbReference>
<keyword evidence="5" id="KW-0547">Nucleotide-binding</keyword>
<feature type="region of interest" description="Disordered" evidence="9">
    <location>
        <begin position="291"/>
        <end position="316"/>
    </location>
</feature>
<feature type="transmembrane region" description="Helical" evidence="10">
    <location>
        <begin position="87"/>
        <end position="106"/>
    </location>
</feature>
<evidence type="ECO:0000259" key="12">
    <source>
        <dbReference type="Pfam" id="PF07730"/>
    </source>
</evidence>
<evidence type="ECO:0000256" key="9">
    <source>
        <dbReference type="SAM" id="MobiDB-lite"/>
    </source>
</evidence>
<keyword evidence="7" id="KW-0067">ATP-binding</keyword>
<proteinExistence type="predicted"/>
<evidence type="ECO:0000256" key="8">
    <source>
        <dbReference type="ARBA" id="ARBA00023012"/>
    </source>
</evidence>
<feature type="region of interest" description="Disordered" evidence="9">
    <location>
        <begin position="1"/>
        <end position="56"/>
    </location>
</feature>
<dbReference type="Gene3D" id="3.30.565.10">
    <property type="entry name" value="Histidine kinase-like ATPase, C-terminal domain"/>
    <property type="match status" value="1"/>
</dbReference>
<evidence type="ECO:0000313" key="13">
    <source>
        <dbReference type="EMBL" id="MFC5747560.1"/>
    </source>
</evidence>
<sequence>MNGLNTPAIGTPPAPPSPVPSPAPGPGHGGGDGLERGRPGHGGPHRDGTRRAPSAPARRTALLDAALWAILALPVMIGMMTPQPQDLGWWAQGAGLAALAAAIVLGRTRPLIMLPVVVTLILVHPNFVFGMPVAAYLTGRRLDRARPLLWTFTAIFVAGTAINIVRGIDVTTWFPLTIYLVLLGVLPWLVGRYWRQYQELLHAGWERAERLEREQRIVTERERLRERARIAQDMHDSLGHELALIAVRAGALQVAPGLAEQHRAAAAQLRAGAAEATEHLREIIGVLRESGPGGPAPAAAAHPSAGTSLDDPGLHDAALTRPARESIAELVERARASGIPVRLAAPAVTGAGGGAGGEADVLPETTAMVALAAHRVVQEALTNAAKHAPGAPVTVHLAHTTDTPGGIAVSVINQAPPDGPPLLPPATSNGGGTGGGHGLAGLAERVRLAGGTLHTGPTPEGGFEVAARLPATPPATTAASDATPPAARHDAHTHGAPEPGGDEQAAMSESARRLARERRQVRRELVTAIAVPAALVAVLSGIMVGYYVYATLNSVLRPAQYAALQTGTPQDKVEPALPRMQTLDTGARRAQYPEPGGALCRYYRSSANVLGVGDIYRLCFTSGRLASKEVLRAPAPAQPGDGGPQDDHAPTGETGPGGAGQ</sequence>
<keyword evidence="10" id="KW-1133">Transmembrane helix</keyword>
<reference evidence="14" key="1">
    <citation type="journal article" date="2019" name="Int. J. Syst. Evol. Microbiol.">
        <title>The Global Catalogue of Microorganisms (GCM) 10K type strain sequencing project: providing services to taxonomists for standard genome sequencing and annotation.</title>
        <authorList>
            <consortium name="The Broad Institute Genomics Platform"/>
            <consortium name="The Broad Institute Genome Sequencing Center for Infectious Disease"/>
            <person name="Wu L."/>
            <person name="Ma J."/>
        </authorList>
    </citation>
    <scope>NUCLEOTIDE SEQUENCE [LARGE SCALE GENOMIC DNA]</scope>
    <source>
        <strain evidence="14">KCTC 42087</strain>
    </source>
</reference>
<evidence type="ECO:0000256" key="1">
    <source>
        <dbReference type="ARBA" id="ARBA00000085"/>
    </source>
</evidence>
<gene>
    <name evidence="13" type="ORF">ACFPZN_18160</name>
</gene>
<dbReference type="InterPro" id="IPR011712">
    <property type="entry name" value="Sig_transdc_His_kin_sub3_dim/P"/>
</dbReference>
<comment type="caution">
    <text evidence="13">The sequence shown here is derived from an EMBL/GenBank/DDBJ whole genome shotgun (WGS) entry which is preliminary data.</text>
</comment>
<dbReference type="CDD" id="cd16917">
    <property type="entry name" value="HATPase_UhpB-NarQ-NarX-like"/>
    <property type="match status" value="1"/>
</dbReference>
<feature type="region of interest" description="Disordered" evidence="9">
    <location>
        <begin position="631"/>
        <end position="661"/>
    </location>
</feature>
<feature type="region of interest" description="Disordered" evidence="9">
    <location>
        <begin position="474"/>
        <end position="515"/>
    </location>
</feature>
<feature type="compositionally biased region" description="Low complexity" evidence="9">
    <location>
        <begin position="474"/>
        <end position="486"/>
    </location>
</feature>
<dbReference type="PANTHER" id="PTHR24421">
    <property type="entry name" value="NITRATE/NITRITE SENSOR PROTEIN NARX-RELATED"/>
    <property type="match status" value="1"/>
</dbReference>
<keyword evidence="10" id="KW-0812">Transmembrane</keyword>
<keyword evidence="14" id="KW-1185">Reference proteome</keyword>
<feature type="domain" description="Signal transduction histidine kinase subgroup 3 dimerisation and phosphoacceptor" evidence="12">
    <location>
        <begin position="226"/>
        <end position="290"/>
    </location>
</feature>
<evidence type="ECO:0000256" key="3">
    <source>
        <dbReference type="ARBA" id="ARBA00022553"/>
    </source>
</evidence>
<dbReference type="Gene3D" id="1.20.5.1930">
    <property type="match status" value="1"/>
</dbReference>
<dbReference type="RefSeq" id="WP_378283178.1">
    <property type="nucleotide sequence ID" value="NZ_JBHSON010000023.1"/>
</dbReference>
<feature type="transmembrane region" description="Helical" evidence="10">
    <location>
        <begin position="148"/>
        <end position="166"/>
    </location>
</feature>
<feature type="transmembrane region" description="Helical" evidence="10">
    <location>
        <begin position="61"/>
        <end position="80"/>
    </location>
</feature>
<protein>
    <recommendedName>
        <fullName evidence="2">histidine kinase</fullName>
        <ecNumber evidence="2">2.7.13.3</ecNumber>
    </recommendedName>
</protein>
<feature type="domain" description="Histidine kinase/HSP90-like ATPase" evidence="11">
    <location>
        <begin position="371"/>
        <end position="472"/>
    </location>
</feature>
<feature type="transmembrane region" description="Helical" evidence="10">
    <location>
        <begin position="525"/>
        <end position="549"/>
    </location>
</feature>
<dbReference type="InterPro" id="IPR003594">
    <property type="entry name" value="HATPase_dom"/>
</dbReference>
<keyword evidence="3" id="KW-0597">Phosphoprotein</keyword>
<organism evidence="13 14">
    <name type="scientific">Actinomadura rugatobispora</name>
    <dbReference type="NCBI Taxonomy" id="1994"/>
    <lineage>
        <taxon>Bacteria</taxon>
        <taxon>Bacillati</taxon>
        <taxon>Actinomycetota</taxon>
        <taxon>Actinomycetes</taxon>
        <taxon>Streptosporangiales</taxon>
        <taxon>Thermomonosporaceae</taxon>
        <taxon>Actinomadura</taxon>
    </lineage>
</organism>
<keyword evidence="4" id="KW-0808">Transferase</keyword>
<feature type="compositionally biased region" description="Pro residues" evidence="9">
    <location>
        <begin position="10"/>
        <end position="25"/>
    </location>
</feature>
<evidence type="ECO:0000313" key="14">
    <source>
        <dbReference type="Proteomes" id="UP001596074"/>
    </source>
</evidence>
<feature type="compositionally biased region" description="Gly residues" evidence="9">
    <location>
        <begin position="429"/>
        <end position="439"/>
    </location>
</feature>
<dbReference type="InterPro" id="IPR036890">
    <property type="entry name" value="HATPase_C_sf"/>
</dbReference>
<feature type="compositionally biased region" description="Low complexity" evidence="9">
    <location>
        <begin position="296"/>
        <end position="306"/>
    </location>
</feature>
<evidence type="ECO:0000256" key="2">
    <source>
        <dbReference type="ARBA" id="ARBA00012438"/>
    </source>
</evidence>
<dbReference type="Pfam" id="PF07730">
    <property type="entry name" value="HisKA_3"/>
    <property type="match status" value="1"/>
</dbReference>
<keyword evidence="10" id="KW-0472">Membrane</keyword>
<dbReference type="Proteomes" id="UP001596074">
    <property type="component" value="Unassembled WGS sequence"/>
</dbReference>
<evidence type="ECO:0000256" key="7">
    <source>
        <dbReference type="ARBA" id="ARBA00022840"/>
    </source>
</evidence>
<evidence type="ECO:0000256" key="5">
    <source>
        <dbReference type="ARBA" id="ARBA00022741"/>
    </source>
</evidence>
<dbReference type="SUPFAM" id="SSF55874">
    <property type="entry name" value="ATPase domain of HSP90 chaperone/DNA topoisomerase II/histidine kinase"/>
    <property type="match status" value="1"/>
</dbReference>
<dbReference type="GO" id="GO:0016301">
    <property type="term" value="F:kinase activity"/>
    <property type="evidence" value="ECO:0007669"/>
    <property type="project" value="UniProtKB-KW"/>
</dbReference>
<feature type="compositionally biased region" description="Basic and acidic residues" evidence="9">
    <location>
        <begin position="33"/>
        <end position="50"/>
    </location>
</feature>
<dbReference type="Pfam" id="PF02518">
    <property type="entry name" value="HATPase_c"/>
    <property type="match status" value="1"/>
</dbReference>
<keyword evidence="8" id="KW-0902">Two-component regulatory system</keyword>
<name>A0ABW1A386_9ACTN</name>
<evidence type="ECO:0000256" key="6">
    <source>
        <dbReference type="ARBA" id="ARBA00022777"/>
    </source>
</evidence>
<dbReference type="PANTHER" id="PTHR24421:SF10">
    <property type="entry name" value="NITRATE_NITRITE SENSOR PROTEIN NARQ"/>
    <property type="match status" value="1"/>
</dbReference>
<dbReference type="EC" id="2.7.13.3" evidence="2"/>
<keyword evidence="6 13" id="KW-0418">Kinase</keyword>
<evidence type="ECO:0000259" key="11">
    <source>
        <dbReference type="Pfam" id="PF02518"/>
    </source>
</evidence>
<comment type="catalytic activity">
    <reaction evidence="1">
        <text>ATP + protein L-histidine = ADP + protein N-phospho-L-histidine.</text>
        <dbReference type="EC" id="2.7.13.3"/>
    </reaction>
</comment>